<gene>
    <name evidence="1" type="ORF">GFB69_13215</name>
</gene>
<proteinExistence type="predicted"/>
<sequence>MISLERWKASSYINCLKKYFNDEITVSSMAFLLVAKDNEKLDLFKPDTKGVIYIGDLEDIEDDCHEWVKLFSVYNAEVINETALKLWRYYAGEQIKFNEKEKELLDSLGIKI</sequence>
<dbReference type="AlphaFoldDB" id="A0A6G1T7Z5"/>
<evidence type="ECO:0000313" key="1">
    <source>
        <dbReference type="EMBL" id="MQL56619.1"/>
    </source>
</evidence>
<name>A0A6G1T7Z5_ACIAM</name>
<dbReference type="Proteomes" id="UP000474054">
    <property type="component" value="Unassembled WGS sequence"/>
</dbReference>
<organism evidence="1 2">
    <name type="scientific">Acidianus ambivalens</name>
    <name type="common">Desulfurolobus ambivalens</name>
    <dbReference type="NCBI Taxonomy" id="2283"/>
    <lineage>
        <taxon>Archaea</taxon>
        <taxon>Thermoproteota</taxon>
        <taxon>Thermoprotei</taxon>
        <taxon>Sulfolobales</taxon>
        <taxon>Sulfolobaceae</taxon>
        <taxon>Acidianus</taxon>
    </lineage>
</organism>
<dbReference type="RefSeq" id="WP_152943608.1">
    <property type="nucleotide sequence ID" value="NZ_WHYS01000013.1"/>
</dbReference>
<comment type="caution">
    <text evidence="1">The sequence shown here is derived from an EMBL/GenBank/DDBJ whole genome shotgun (WGS) entry which is preliminary data.</text>
</comment>
<reference evidence="1 2" key="1">
    <citation type="submission" date="2019-10" db="EMBL/GenBank/DDBJ databases">
        <title>Comparative genomics of sulfur disproportionating microorganisms.</title>
        <authorList>
            <person name="Ward L.M."/>
            <person name="Bertran E."/>
            <person name="Johnston D."/>
        </authorList>
    </citation>
    <scope>NUCLEOTIDE SEQUENCE [LARGE SCALE GENOMIC DNA]</scope>
    <source>
        <strain evidence="1 2">DSM 3772</strain>
    </source>
</reference>
<protein>
    <submittedName>
        <fullName evidence="1">Uncharacterized protein</fullName>
    </submittedName>
</protein>
<accession>A0A6G1T7Z5</accession>
<evidence type="ECO:0000313" key="2">
    <source>
        <dbReference type="Proteomes" id="UP000474054"/>
    </source>
</evidence>
<dbReference type="EMBL" id="WHYS01000013">
    <property type="protein sequence ID" value="MQL56619.1"/>
    <property type="molecule type" value="Genomic_DNA"/>
</dbReference>